<comment type="caution">
    <text evidence="1">The sequence shown here is derived from an EMBL/GenBank/DDBJ whole genome shotgun (WGS) entry which is preliminary data.</text>
</comment>
<organism evidence="1 2">
    <name type="scientific">Segatella copri</name>
    <dbReference type="NCBI Taxonomy" id="165179"/>
    <lineage>
        <taxon>Bacteria</taxon>
        <taxon>Pseudomonadati</taxon>
        <taxon>Bacteroidota</taxon>
        <taxon>Bacteroidia</taxon>
        <taxon>Bacteroidales</taxon>
        <taxon>Prevotellaceae</taxon>
        <taxon>Segatella</taxon>
    </lineage>
</organism>
<dbReference type="Proteomes" id="UP001204486">
    <property type="component" value="Unassembled WGS sequence"/>
</dbReference>
<reference evidence="1" key="1">
    <citation type="submission" date="2022-07" db="EMBL/GenBank/DDBJ databases">
        <title>Prevotella copri.</title>
        <authorList>
            <person name="Yang C."/>
        </authorList>
    </citation>
    <scope>NUCLEOTIDE SEQUENCE</scope>
    <source>
        <strain evidence="1">HF1476</strain>
    </source>
</reference>
<dbReference type="RefSeq" id="WP_254974955.1">
    <property type="nucleotide sequence ID" value="NZ_JANDWK010000065.1"/>
</dbReference>
<protein>
    <submittedName>
        <fullName evidence="1">ABC transporter</fullName>
    </submittedName>
</protein>
<proteinExistence type="predicted"/>
<dbReference type="EMBL" id="JANDWN010000065">
    <property type="protein sequence ID" value="MCP9601160.1"/>
    <property type="molecule type" value="Genomic_DNA"/>
</dbReference>
<evidence type="ECO:0000313" key="1">
    <source>
        <dbReference type="EMBL" id="MCP9601160.1"/>
    </source>
</evidence>
<gene>
    <name evidence="1" type="ORF">NNC55_14625</name>
</gene>
<dbReference type="AlphaFoldDB" id="A0AAW5IXX1"/>
<name>A0AAW5IXX1_9BACT</name>
<accession>A0AAW5IXX1</accession>
<evidence type="ECO:0000313" key="2">
    <source>
        <dbReference type="Proteomes" id="UP001204486"/>
    </source>
</evidence>
<sequence>MSSENMAIKEKNGNTFPHELFKVGDLVTFQWNDTLKDGIILVVDAYGTFESPNIPSYDIMVENENMLYKHVKCDLVKSKIKR</sequence>